<dbReference type="Pfam" id="PF00646">
    <property type="entry name" value="F-box"/>
    <property type="match status" value="1"/>
</dbReference>
<name>R0GVL6_9BRAS</name>
<dbReference type="SMART" id="SM00256">
    <property type="entry name" value="FBOX"/>
    <property type="match status" value="1"/>
</dbReference>
<dbReference type="InterPro" id="IPR015915">
    <property type="entry name" value="Kelch-typ_b-propeller"/>
</dbReference>
<dbReference type="PANTHER" id="PTHR24414:SF127">
    <property type="entry name" value="F-BOX ASSOCIATED DOMAIN-CONTAINING PROTEIN"/>
    <property type="match status" value="1"/>
</dbReference>
<gene>
    <name evidence="2" type="ORF">CARUB_v10001272mg</name>
</gene>
<evidence type="ECO:0000313" key="2">
    <source>
        <dbReference type="EMBL" id="EOA20939.1"/>
    </source>
</evidence>
<dbReference type="SMART" id="SM00612">
    <property type="entry name" value="Kelch"/>
    <property type="match status" value="1"/>
</dbReference>
<evidence type="ECO:0000313" key="3">
    <source>
        <dbReference type="Proteomes" id="UP000029121"/>
    </source>
</evidence>
<dbReference type="PANTHER" id="PTHR24414">
    <property type="entry name" value="F-BOX/KELCH-REPEAT PROTEIN SKIP4"/>
    <property type="match status" value="1"/>
</dbReference>
<dbReference type="InterPro" id="IPR050354">
    <property type="entry name" value="F-box/kelch-repeat_ARATH"/>
</dbReference>
<dbReference type="eggNOG" id="KOG1072">
    <property type="taxonomic scope" value="Eukaryota"/>
</dbReference>
<sequence>MNKEESPLPTSFLSLPDDVTLSCLTHVSRFHYPTLSLVSKGFRSLIASPDLEAIRSSMGEPESYLCVCLDNTNPTNIPCWFTVSPIPKQKLKPIPSFPQQQQYPQSPSVVSIGSEIYIIGGFVKGKRSRRVSVFDCRSHQWRRLPKMRLPRAAAAAGACNGKIRVMGGCRSKNVHDWEEFCDPKTNTWESKTLNFTIQQNMSICMGGKRYQINGLKLNLKTDVCFVDIENELCLISVSNRKLFWHELKPGCVSCEVNGLEQLSSHCFILVARSGGGARVTVWWKSVMKILDLQQYLLQDCHSTGERCETQICCAEIVFERRGLQELWGFVQWSKIVFTVDGFDPSSDFFLNYAVVTY</sequence>
<dbReference type="InterPro" id="IPR001810">
    <property type="entry name" value="F-box_dom"/>
</dbReference>
<organism evidence="2 3">
    <name type="scientific">Capsella rubella</name>
    <dbReference type="NCBI Taxonomy" id="81985"/>
    <lineage>
        <taxon>Eukaryota</taxon>
        <taxon>Viridiplantae</taxon>
        <taxon>Streptophyta</taxon>
        <taxon>Embryophyta</taxon>
        <taxon>Tracheophyta</taxon>
        <taxon>Spermatophyta</taxon>
        <taxon>Magnoliopsida</taxon>
        <taxon>eudicotyledons</taxon>
        <taxon>Gunneridae</taxon>
        <taxon>Pentapetalae</taxon>
        <taxon>rosids</taxon>
        <taxon>malvids</taxon>
        <taxon>Brassicales</taxon>
        <taxon>Brassicaceae</taxon>
        <taxon>Camelineae</taxon>
        <taxon>Capsella</taxon>
    </lineage>
</organism>
<proteinExistence type="predicted"/>
<dbReference type="Pfam" id="PF25210">
    <property type="entry name" value="Kelch_FKB95"/>
    <property type="match status" value="1"/>
</dbReference>
<dbReference type="InterPro" id="IPR057499">
    <property type="entry name" value="Kelch_FKB95"/>
</dbReference>
<dbReference type="CDD" id="cd22152">
    <property type="entry name" value="F-box_AtAFR-like"/>
    <property type="match status" value="1"/>
</dbReference>
<keyword evidence="3" id="KW-1185">Reference proteome</keyword>
<reference evidence="3" key="1">
    <citation type="journal article" date="2013" name="Nat. Genet.">
        <title>The Capsella rubella genome and the genomic consequences of rapid mating system evolution.</title>
        <authorList>
            <person name="Slotte T."/>
            <person name="Hazzouri K.M."/>
            <person name="Agren J.A."/>
            <person name="Koenig D."/>
            <person name="Maumus F."/>
            <person name="Guo Y.L."/>
            <person name="Steige K."/>
            <person name="Platts A.E."/>
            <person name="Escobar J.S."/>
            <person name="Newman L.K."/>
            <person name="Wang W."/>
            <person name="Mandakova T."/>
            <person name="Vello E."/>
            <person name="Smith L.M."/>
            <person name="Henz S.R."/>
            <person name="Steffen J."/>
            <person name="Takuno S."/>
            <person name="Brandvain Y."/>
            <person name="Coop G."/>
            <person name="Andolfatto P."/>
            <person name="Hu T.T."/>
            <person name="Blanchette M."/>
            <person name="Clark R.M."/>
            <person name="Quesneville H."/>
            <person name="Nordborg M."/>
            <person name="Gaut B.S."/>
            <person name="Lysak M.A."/>
            <person name="Jenkins J."/>
            <person name="Grimwood J."/>
            <person name="Chapman J."/>
            <person name="Prochnik S."/>
            <person name="Shu S."/>
            <person name="Rokhsar D."/>
            <person name="Schmutz J."/>
            <person name="Weigel D."/>
            <person name="Wright S.I."/>
        </authorList>
    </citation>
    <scope>NUCLEOTIDE SEQUENCE [LARGE SCALE GENOMIC DNA]</scope>
    <source>
        <strain evidence="3">cv. Monte Gargano</strain>
    </source>
</reference>
<dbReference type="Proteomes" id="UP000029121">
    <property type="component" value="Unassembled WGS sequence"/>
</dbReference>
<evidence type="ECO:0000259" key="1">
    <source>
        <dbReference type="SMART" id="SM00256"/>
    </source>
</evidence>
<dbReference type="InterPro" id="IPR006652">
    <property type="entry name" value="Kelch_1"/>
</dbReference>
<dbReference type="SUPFAM" id="SSF117281">
    <property type="entry name" value="Kelch motif"/>
    <property type="match status" value="1"/>
</dbReference>
<dbReference type="Gene3D" id="2.120.10.80">
    <property type="entry name" value="Kelch-type beta propeller"/>
    <property type="match status" value="1"/>
</dbReference>
<feature type="domain" description="F-box" evidence="1">
    <location>
        <begin position="15"/>
        <end position="55"/>
    </location>
</feature>
<dbReference type="AlphaFoldDB" id="R0GVL6"/>
<dbReference type="STRING" id="81985.R0GVL6"/>
<accession>R0GVL6</accession>
<protein>
    <recommendedName>
        <fullName evidence="1">F-box domain-containing protein</fullName>
    </recommendedName>
</protein>
<dbReference type="EMBL" id="KB870810">
    <property type="protein sequence ID" value="EOA20939.1"/>
    <property type="molecule type" value="Genomic_DNA"/>
</dbReference>